<reference evidence="3" key="2">
    <citation type="submission" date="2025-08" db="UniProtKB">
        <authorList>
            <consortium name="RefSeq"/>
        </authorList>
    </citation>
    <scope>IDENTIFICATION</scope>
    <source>
        <tissue evidence="3">Leaf</tissue>
    </source>
</reference>
<dbReference type="InterPro" id="IPR000477">
    <property type="entry name" value="RT_dom"/>
</dbReference>
<evidence type="ECO:0000259" key="1">
    <source>
        <dbReference type="PROSITE" id="PS50878"/>
    </source>
</evidence>
<organism evidence="2 3">
    <name type="scientific">Spinacia oleracea</name>
    <name type="common">Spinach</name>
    <dbReference type="NCBI Taxonomy" id="3562"/>
    <lineage>
        <taxon>Eukaryota</taxon>
        <taxon>Viridiplantae</taxon>
        <taxon>Streptophyta</taxon>
        <taxon>Embryophyta</taxon>
        <taxon>Tracheophyta</taxon>
        <taxon>Spermatophyta</taxon>
        <taxon>Magnoliopsida</taxon>
        <taxon>eudicotyledons</taxon>
        <taxon>Gunneridae</taxon>
        <taxon>Pentapetalae</taxon>
        <taxon>Caryophyllales</taxon>
        <taxon>Chenopodiaceae</taxon>
        <taxon>Chenopodioideae</taxon>
        <taxon>Anserineae</taxon>
        <taxon>Spinacia</taxon>
    </lineage>
</organism>
<keyword evidence="2" id="KW-1185">Reference proteome</keyword>
<evidence type="ECO:0000313" key="3">
    <source>
        <dbReference type="RefSeq" id="XP_056685724.1"/>
    </source>
</evidence>
<sequence length="240" mass="27795">MSSEKEFKYHSRCKKLKITHMMFADDLLMFARADVPYVTALFGAFTKFSTASGLNANLHKSEVYTADVPDDISSQTVARIGIQKGNFPFRYLGVPLTTRKLSFTDCNPLIERTIFVMPKKVMKELRFKESVGAFCGQQDRLWVKWIHTYYVKQFDFWTMPITSGITWSLRKIWQYIDVLMQAGGVNQCIGRELSVIVRLVLRGLFITWLALQKRLPTKSRLISWNISMEIVNPVRCMRKG</sequence>
<accession>A0ABM3QQV7</accession>
<protein>
    <recommendedName>
        <fullName evidence="1">Reverse transcriptase domain-containing protein</fullName>
    </recommendedName>
</protein>
<reference evidence="2" key="1">
    <citation type="journal article" date="2021" name="Nat. Commun.">
        <title>Genomic analyses provide insights into spinach domestication and the genetic basis of agronomic traits.</title>
        <authorList>
            <person name="Cai X."/>
            <person name="Sun X."/>
            <person name="Xu C."/>
            <person name="Sun H."/>
            <person name="Wang X."/>
            <person name="Ge C."/>
            <person name="Zhang Z."/>
            <person name="Wang Q."/>
            <person name="Fei Z."/>
            <person name="Jiao C."/>
            <person name="Wang Q."/>
        </authorList>
    </citation>
    <scope>NUCLEOTIDE SEQUENCE [LARGE SCALE GENOMIC DNA]</scope>
    <source>
        <strain evidence="2">cv. Varoflay</strain>
    </source>
</reference>
<gene>
    <name evidence="3" type="primary">LOC130461592</name>
</gene>
<name>A0ABM3QQV7_SPIOL</name>
<dbReference type="PANTHER" id="PTHR33116">
    <property type="entry name" value="REVERSE TRANSCRIPTASE ZINC-BINDING DOMAIN-CONTAINING PROTEIN-RELATED-RELATED"/>
    <property type="match status" value="1"/>
</dbReference>
<dbReference type="GeneID" id="130461592"/>
<feature type="domain" description="Reverse transcriptase" evidence="1">
    <location>
        <begin position="1"/>
        <end position="96"/>
    </location>
</feature>
<dbReference type="RefSeq" id="XP_056685724.1">
    <property type="nucleotide sequence ID" value="XM_056829746.1"/>
</dbReference>
<dbReference type="Proteomes" id="UP000813463">
    <property type="component" value="Chromosome 5"/>
</dbReference>
<dbReference type="PANTHER" id="PTHR33116:SF84">
    <property type="entry name" value="RNA-DIRECTED DNA POLYMERASE"/>
    <property type="match status" value="1"/>
</dbReference>
<dbReference type="PROSITE" id="PS50878">
    <property type="entry name" value="RT_POL"/>
    <property type="match status" value="1"/>
</dbReference>
<proteinExistence type="predicted"/>
<evidence type="ECO:0000313" key="2">
    <source>
        <dbReference type="Proteomes" id="UP000813463"/>
    </source>
</evidence>